<sequence length="197" mass="21487">MKKFIVLLLSSVCIGIGLNLFILPLHLINGGIFGISLLIKYVWGAQVGQTLIMINTPIYLLSLLYDKSYFINAILGLAFTSTMIDLLTPLNGLLHLPIITSSILGGLIIGIGVGFMLRLHISPGGLDLLALLISKSQAINPGIVMFMIDLLIIIIGIIVLKDLKLMYSMITISCVGLCVALLNTFKSINFYYVFTKK</sequence>
<keyword evidence="2" id="KW-1003">Cell membrane</keyword>
<accession>A0ABS7UNX5</accession>
<dbReference type="PANTHER" id="PTHR33545:SF5">
    <property type="entry name" value="UPF0750 MEMBRANE PROTEIN YITT"/>
    <property type="match status" value="1"/>
</dbReference>
<dbReference type="InterPro" id="IPR051461">
    <property type="entry name" value="UPF0750_membrane"/>
</dbReference>
<comment type="caution">
    <text evidence="7">The sequence shown here is derived from an EMBL/GenBank/DDBJ whole genome shotgun (WGS) entry which is preliminary data.</text>
</comment>
<keyword evidence="3 6" id="KW-0812">Transmembrane</keyword>
<organism evidence="7 8">
    <name type="scientific">Metabacillus rhizolycopersici</name>
    <dbReference type="NCBI Taxonomy" id="2875709"/>
    <lineage>
        <taxon>Bacteria</taxon>
        <taxon>Bacillati</taxon>
        <taxon>Bacillota</taxon>
        <taxon>Bacilli</taxon>
        <taxon>Bacillales</taxon>
        <taxon>Bacillaceae</taxon>
        <taxon>Metabacillus</taxon>
    </lineage>
</organism>
<feature type="transmembrane region" description="Helical" evidence="6">
    <location>
        <begin position="138"/>
        <end position="160"/>
    </location>
</feature>
<evidence type="ECO:0000313" key="7">
    <source>
        <dbReference type="EMBL" id="MBZ5750005.1"/>
    </source>
</evidence>
<dbReference type="InterPro" id="IPR003740">
    <property type="entry name" value="YitT"/>
</dbReference>
<feature type="transmembrane region" description="Helical" evidence="6">
    <location>
        <begin position="69"/>
        <end position="88"/>
    </location>
</feature>
<evidence type="ECO:0000256" key="6">
    <source>
        <dbReference type="SAM" id="Phobius"/>
    </source>
</evidence>
<evidence type="ECO:0000256" key="4">
    <source>
        <dbReference type="ARBA" id="ARBA00022989"/>
    </source>
</evidence>
<dbReference type="PANTHER" id="PTHR33545">
    <property type="entry name" value="UPF0750 MEMBRANE PROTEIN YITT-RELATED"/>
    <property type="match status" value="1"/>
</dbReference>
<evidence type="ECO:0000256" key="5">
    <source>
        <dbReference type="ARBA" id="ARBA00023136"/>
    </source>
</evidence>
<comment type="subcellular location">
    <subcellularLocation>
        <location evidence="1">Cell membrane</location>
        <topology evidence="1">Multi-pass membrane protein</topology>
    </subcellularLocation>
</comment>
<evidence type="ECO:0000256" key="1">
    <source>
        <dbReference type="ARBA" id="ARBA00004651"/>
    </source>
</evidence>
<dbReference type="Pfam" id="PF02588">
    <property type="entry name" value="YitT_membrane"/>
    <property type="match status" value="1"/>
</dbReference>
<feature type="transmembrane region" description="Helical" evidence="6">
    <location>
        <begin position="41"/>
        <end position="62"/>
    </location>
</feature>
<dbReference type="RefSeq" id="WP_224138002.1">
    <property type="nucleotide sequence ID" value="NZ_JAIQUM010000010.1"/>
</dbReference>
<dbReference type="EMBL" id="JAIQUM010000010">
    <property type="protein sequence ID" value="MBZ5750005.1"/>
    <property type="molecule type" value="Genomic_DNA"/>
</dbReference>
<protein>
    <submittedName>
        <fullName evidence="7">YitT family protein</fullName>
    </submittedName>
</protein>
<evidence type="ECO:0000256" key="2">
    <source>
        <dbReference type="ARBA" id="ARBA00022475"/>
    </source>
</evidence>
<keyword evidence="5 6" id="KW-0472">Membrane</keyword>
<name>A0ABS7UNX5_9BACI</name>
<keyword evidence="4 6" id="KW-1133">Transmembrane helix</keyword>
<dbReference type="Proteomes" id="UP001165287">
    <property type="component" value="Unassembled WGS sequence"/>
</dbReference>
<reference evidence="7" key="1">
    <citation type="submission" date="2024-05" db="EMBL/GenBank/DDBJ databases">
        <title>Metabacillus sp. nov., isolated from the rhizosphere soil of tomato plants.</title>
        <authorList>
            <person name="Ma R."/>
        </authorList>
    </citation>
    <scope>NUCLEOTIDE SEQUENCE</scope>
    <source>
        <strain evidence="7">DBTR6</strain>
    </source>
</reference>
<evidence type="ECO:0000256" key="3">
    <source>
        <dbReference type="ARBA" id="ARBA00022692"/>
    </source>
</evidence>
<evidence type="ECO:0000313" key="8">
    <source>
        <dbReference type="Proteomes" id="UP001165287"/>
    </source>
</evidence>
<gene>
    <name evidence="7" type="ORF">K9V48_07050</name>
</gene>
<feature type="transmembrane region" description="Helical" evidence="6">
    <location>
        <begin position="166"/>
        <end position="194"/>
    </location>
</feature>
<keyword evidence="8" id="KW-1185">Reference proteome</keyword>
<proteinExistence type="predicted"/>
<feature type="transmembrane region" description="Helical" evidence="6">
    <location>
        <begin position="94"/>
        <end position="117"/>
    </location>
</feature>
<feature type="transmembrane region" description="Helical" evidence="6">
    <location>
        <begin position="7"/>
        <end position="29"/>
    </location>
</feature>